<evidence type="ECO:0000313" key="1">
    <source>
        <dbReference type="EMBL" id="TCV96253.1"/>
    </source>
</evidence>
<accession>A0A4R3YY35</accession>
<dbReference type="Proteomes" id="UP000295645">
    <property type="component" value="Unassembled WGS sequence"/>
</dbReference>
<comment type="caution">
    <text evidence="1">The sequence shown here is derived from an EMBL/GenBank/DDBJ whole genome shotgun (WGS) entry which is preliminary data.</text>
</comment>
<sequence length="146" mass="15819">MKIVESMMMGLIAMSMAGAVGAKSNGTVEPMAVAIDVERSGSTARDCPFRIRDGQASGTLSDREEREAFRWTTSCTGFVNVRISGSSMHFRFQRLTNGGWTTIADSGSTGTNTYLPSVDGGTYRILAYNAWTRTGEYVVVYNYGIG</sequence>
<reference evidence="1 2" key="1">
    <citation type="submission" date="2019-03" db="EMBL/GenBank/DDBJ databases">
        <title>Above-ground endophytic microbial communities from plants in different locations in the United States.</title>
        <authorList>
            <person name="Frank C."/>
        </authorList>
    </citation>
    <scope>NUCLEOTIDE SEQUENCE [LARGE SCALE GENOMIC DNA]</scope>
    <source>
        <strain evidence="1 2">LP_13_YM</strain>
    </source>
</reference>
<dbReference type="EMBL" id="SMCS01000002">
    <property type="protein sequence ID" value="TCV96253.1"/>
    <property type="molecule type" value="Genomic_DNA"/>
</dbReference>
<protein>
    <submittedName>
        <fullName evidence="1">Uncharacterized protein</fullName>
    </submittedName>
</protein>
<dbReference type="AlphaFoldDB" id="A0A4R3YY35"/>
<gene>
    <name evidence="1" type="ORF">EC912_102603</name>
</gene>
<name>A0A4R3YY35_9GAMM</name>
<dbReference type="RefSeq" id="WP_132142451.1">
    <property type="nucleotide sequence ID" value="NZ_SMCS01000002.1"/>
</dbReference>
<organism evidence="1 2">
    <name type="scientific">Luteibacter rhizovicinus</name>
    <dbReference type="NCBI Taxonomy" id="242606"/>
    <lineage>
        <taxon>Bacteria</taxon>
        <taxon>Pseudomonadati</taxon>
        <taxon>Pseudomonadota</taxon>
        <taxon>Gammaproteobacteria</taxon>
        <taxon>Lysobacterales</taxon>
        <taxon>Rhodanobacteraceae</taxon>
        <taxon>Luteibacter</taxon>
    </lineage>
</organism>
<proteinExistence type="predicted"/>
<keyword evidence="2" id="KW-1185">Reference proteome</keyword>
<dbReference type="OrthoDB" id="9913298at2"/>
<evidence type="ECO:0000313" key="2">
    <source>
        <dbReference type="Proteomes" id="UP000295645"/>
    </source>
</evidence>